<dbReference type="InParanoid" id="A0A1V8S8S0"/>
<comment type="caution">
    <text evidence="2">The sequence shown here is derived from an EMBL/GenBank/DDBJ whole genome shotgun (WGS) entry which is preliminary data.</text>
</comment>
<keyword evidence="3" id="KW-1185">Reference proteome</keyword>
<dbReference type="STRING" id="1507870.A0A1V8S8S0"/>
<dbReference type="PANTHER" id="PTHR37535:SF2">
    <property type="entry name" value="FINGER DOMAIN PROTEIN, PUTATIVE (AFU_ORTHOLOGUE AFUA_6G09300)-RELATED"/>
    <property type="match status" value="1"/>
</dbReference>
<proteinExistence type="predicted"/>
<dbReference type="EMBL" id="NAJO01000095">
    <property type="protein sequence ID" value="OQN95439.1"/>
    <property type="molecule type" value="Genomic_DNA"/>
</dbReference>
<feature type="region of interest" description="Disordered" evidence="1">
    <location>
        <begin position="196"/>
        <end position="217"/>
    </location>
</feature>
<dbReference type="PANTHER" id="PTHR37535">
    <property type="entry name" value="FLUG DOMAIN PROTEIN"/>
    <property type="match status" value="1"/>
</dbReference>
<protein>
    <submittedName>
        <fullName evidence="2">Uncharacterized protein</fullName>
    </submittedName>
</protein>
<evidence type="ECO:0000256" key="1">
    <source>
        <dbReference type="SAM" id="MobiDB-lite"/>
    </source>
</evidence>
<accession>A0A1V8S8S0</accession>
<evidence type="ECO:0000313" key="3">
    <source>
        <dbReference type="Proteomes" id="UP000192596"/>
    </source>
</evidence>
<reference evidence="3" key="1">
    <citation type="submission" date="2017-03" db="EMBL/GenBank/DDBJ databases">
        <title>Genomes of endolithic fungi from Antarctica.</title>
        <authorList>
            <person name="Coleine C."/>
            <person name="Masonjones S."/>
            <person name="Stajich J.E."/>
        </authorList>
    </citation>
    <scope>NUCLEOTIDE SEQUENCE [LARGE SCALE GENOMIC DNA]</scope>
    <source>
        <strain evidence="3">CCFEE 5527</strain>
    </source>
</reference>
<feature type="compositionally biased region" description="Polar residues" evidence="1">
    <location>
        <begin position="196"/>
        <end position="207"/>
    </location>
</feature>
<dbReference type="Pfam" id="PF11917">
    <property type="entry name" value="DUF3435"/>
    <property type="match status" value="1"/>
</dbReference>
<dbReference type="AlphaFoldDB" id="A0A1V8S8S0"/>
<gene>
    <name evidence="2" type="ORF">B0A48_18547</name>
</gene>
<dbReference type="Proteomes" id="UP000192596">
    <property type="component" value="Unassembled WGS sequence"/>
</dbReference>
<sequence>MLGEKSDTLRTASTLQTYWNTLCLVRRKETGLFAIDPMIKSQMHGIRRRLAAKFKLCTEKKVEPILRAEDESELWNSLRCSMDIPLEHERLRLQLALLMQLAEITGNRPGALLSLRYENIKDTKGYLGLEDATKGTAIYDAYQEASRRYDRKMKAIRKAAVAEAKAKYRKQQPIIDIELQLGQKLGIQEPVPMQSIPTSIQQGTSTGHRGIDDLRDG</sequence>
<dbReference type="InterPro" id="IPR021842">
    <property type="entry name" value="DUF3435"/>
</dbReference>
<evidence type="ECO:0000313" key="2">
    <source>
        <dbReference type="EMBL" id="OQN95439.1"/>
    </source>
</evidence>
<dbReference type="OrthoDB" id="4485682at2759"/>
<organism evidence="2 3">
    <name type="scientific">Cryoendolithus antarcticus</name>
    <dbReference type="NCBI Taxonomy" id="1507870"/>
    <lineage>
        <taxon>Eukaryota</taxon>
        <taxon>Fungi</taxon>
        <taxon>Dikarya</taxon>
        <taxon>Ascomycota</taxon>
        <taxon>Pezizomycotina</taxon>
        <taxon>Dothideomycetes</taxon>
        <taxon>Dothideomycetidae</taxon>
        <taxon>Cladosporiales</taxon>
        <taxon>Cladosporiaceae</taxon>
        <taxon>Cryoendolithus</taxon>
    </lineage>
</organism>
<name>A0A1V8S8S0_9PEZI</name>